<name>A0A6L9Y285_9MICO</name>
<dbReference type="FunFam" id="3.40.50.720:FF:000203">
    <property type="entry name" value="D-3-phosphoglycerate dehydrogenase (SerA)"/>
    <property type="match status" value="1"/>
</dbReference>
<dbReference type="Proteomes" id="UP000474967">
    <property type="component" value="Unassembled WGS sequence"/>
</dbReference>
<dbReference type="SUPFAM" id="SSF51735">
    <property type="entry name" value="NAD(P)-binding Rossmann-fold domains"/>
    <property type="match status" value="1"/>
</dbReference>
<dbReference type="PANTHER" id="PTHR42789:SF1">
    <property type="entry name" value="D-ISOMER SPECIFIC 2-HYDROXYACID DEHYDROGENASE FAMILY PROTEIN (AFU_ORTHOLOGUE AFUA_6G10090)"/>
    <property type="match status" value="1"/>
</dbReference>
<dbReference type="InterPro" id="IPR029752">
    <property type="entry name" value="D-isomer_DH_CS1"/>
</dbReference>
<evidence type="ECO:0000256" key="1">
    <source>
        <dbReference type="ARBA" id="ARBA00005854"/>
    </source>
</evidence>
<dbReference type="AlphaFoldDB" id="A0A6L9Y285"/>
<evidence type="ECO:0000256" key="4">
    <source>
        <dbReference type="ARBA" id="ARBA00023027"/>
    </source>
</evidence>
<keyword evidence="3 5" id="KW-0560">Oxidoreductase</keyword>
<feature type="domain" description="D-isomer specific 2-hydroxyacid dehydrogenase NAD-binding" evidence="7">
    <location>
        <begin position="115"/>
        <end position="288"/>
    </location>
</feature>
<dbReference type="Pfam" id="PF02826">
    <property type="entry name" value="2-Hacid_dh_C"/>
    <property type="match status" value="1"/>
</dbReference>
<dbReference type="InterPro" id="IPR006139">
    <property type="entry name" value="D-isomer_2_OHA_DH_cat_dom"/>
</dbReference>
<evidence type="ECO:0000256" key="3">
    <source>
        <dbReference type="ARBA" id="ARBA00023002"/>
    </source>
</evidence>
<dbReference type="EMBL" id="JAAGWY010000005">
    <property type="protein sequence ID" value="NEN07676.1"/>
    <property type="molecule type" value="Genomic_DNA"/>
</dbReference>
<reference evidence="8 9" key="1">
    <citation type="journal article" date="2014" name="J. Microbiol.">
        <title>Diaminobutyricibacter tongyongensis gen. nov., sp. nov. and Homoserinibacter gongjuensis gen. nov., sp. nov. belong to the family Microbacteriaceae.</title>
        <authorList>
            <person name="Kim S.J."/>
            <person name="Ahn J.H."/>
            <person name="Weon H.Y."/>
            <person name="Hamada M."/>
            <person name="Suzuki K."/>
            <person name="Kwon S.W."/>
        </authorList>
    </citation>
    <scope>NUCLEOTIDE SEQUENCE [LARGE SCALE GENOMIC DNA]</scope>
    <source>
        <strain evidence="8 9">NBRC 108724</strain>
    </source>
</reference>
<accession>A0A6L9Y285</accession>
<evidence type="ECO:0000256" key="2">
    <source>
        <dbReference type="ARBA" id="ARBA00022605"/>
    </source>
</evidence>
<organism evidence="8 9">
    <name type="scientific">Leifsonia tongyongensis</name>
    <dbReference type="NCBI Taxonomy" id="1268043"/>
    <lineage>
        <taxon>Bacteria</taxon>
        <taxon>Bacillati</taxon>
        <taxon>Actinomycetota</taxon>
        <taxon>Actinomycetes</taxon>
        <taxon>Micrococcales</taxon>
        <taxon>Microbacteriaceae</taxon>
        <taxon>Leifsonia</taxon>
    </lineage>
</organism>
<keyword evidence="9" id="KW-1185">Reference proteome</keyword>
<dbReference type="InterPro" id="IPR029753">
    <property type="entry name" value="D-isomer_DH_CS"/>
</dbReference>
<comment type="caution">
    <text evidence="8">The sequence shown here is derived from an EMBL/GenBank/DDBJ whole genome shotgun (WGS) entry which is preliminary data.</text>
</comment>
<dbReference type="InterPro" id="IPR050857">
    <property type="entry name" value="D-2-hydroxyacid_DH"/>
</dbReference>
<dbReference type="InterPro" id="IPR006140">
    <property type="entry name" value="D-isomer_DH_NAD-bd"/>
</dbReference>
<dbReference type="CDD" id="cd12172">
    <property type="entry name" value="PGDH_like_2"/>
    <property type="match status" value="1"/>
</dbReference>
<keyword evidence="4" id="KW-0520">NAD</keyword>
<evidence type="ECO:0000259" key="7">
    <source>
        <dbReference type="Pfam" id="PF02826"/>
    </source>
</evidence>
<dbReference type="InterPro" id="IPR036291">
    <property type="entry name" value="NAD(P)-bd_dom_sf"/>
</dbReference>
<dbReference type="GO" id="GO:0008652">
    <property type="term" value="P:amino acid biosynthetic process"/>
    <property type="evidence" value="ECO:0007669"/>
    <property type="project" value="UniProtKB-KW"/>
</dbReference>
<dbReference type="PROSITE" id="PS00065">
    <property type="entry name" value="D_2_HYDROXYACID_DH_1"/>
    <property type="match status" value="1"/>
</dbReference>
<evidence type="ECO:0000256" key="5">
    <source>
        <dbReference type="RuleBase" id="RU003719"/>
    </source>
</evidence>
<dbReference type="SUPFAM" id="SSF52283">
    <property type="entry name" value="Formate/glycerate dehydrogenase catalytic domain-like"/>
    <property type="match status" value="1"/>
</dbReference>
<dbReference type="Gene3D" id="3.40.50.720">
    <property type="entry name" value="NAD(P)-binding Rossmann-like Domain"/>
    <property type="match status" value="2"/>
</dbReference>
<sequence>MTDPRSPVVLITTAFLKPGGEVDSRLQEAGARVIFIPKPNEEPGRFRKALGEADAVIAGTHPVTAEMIDAAPFLRVIARTGVGYDNVDVDAASRHGVAVCVTPGANRQAVAEHVFALMLAAARDVPDNIAEVTTGKWTQRSGRELSGATLGIVGLGSIGKTVALLGRAFGMRVVAYDPYFDSQFGEDHDVKQVELGELLSIADFITLHLFLDSTTKHLIDAQALARTKPGAIVINTARGGIIDENALADAVRSGGLGGAGLDVFETEPLPVTSPLVGLPRVITTGHVAGATQEARTRSGLLAAEIVLAALKGDNVPHSVNGDKLTVSAGIA</sequence>
<dbReference type="Pfam" id="PF00389">
    <property type="entry name" value="2-Hacid_dh"/>
    <property type="match status" value="1"/>
</dbReference>
<evidence type="ECO:0000313" key="9">
    <source>
        <dbReference type="Proteomes" id="UP000474967"/>
    </source>
</evidence>
<dbReference type="GO" id="GO:0051287">
    <property type="term" value="F:NAD binding"/>
    <property type="evidence" value="ECO:0007669"/>
    <property type="project" value="InterPro"/>
</dbReference>
<feature type="domain" description="D-isomer specific 2-hydroxyacid dehydrogenase catalytic" evidence="6">
    <location>
        <begin position="26"/>
        <end position="320"/>
    </location>
</feature>
<gene>
    <name evidence="8" type="ORF">G3T36_17610</name>
</gene>
<evidence type="ECO:0000259" key="6">
    <source>
        <dbReference type="Pfam" id="PF00389"/>
    </source>
</evidence>
<protein>
    <submittedName>
        <fullName evidence="8">Phosphoglycerate dehydrogenase</fullName>
    </submittedName>
</protein>
<dbReference type="RefSeq" id="WP_163291175.1">
    <property type="nucleotide sequence ID" value="NZ_JAAGWY010000005.1"/>
</dbReference>
<dbReference type="PROSITE" id="PS00671">
    <property type="entry name" value="D_2_HYDROXYACID_DH_3"/>
    <property type="match status" value="1"/>
</dbReference>
<keyword evidence="2" id="KW-0028">Amino-acid biosynthesis</keyword>
<comment type="similarity">
    <text evidence="1 5">Belongs to the D-isomer specific 2-hydroxyacid dehydrogenase family.</text>
</comment>
<evidence type="ECO:0000313" key="8">
    <source>
        <dbReference type="EMBL" id="NEN07676.1"/>
    </source>
</evidence>
<proteinExistence type="inferred from homology"/>
<dbReference type="GO" id="GO:0016616">
    <property type="term" value="F:oxidoreductase activity, acting on the CH-OH group of donors, NAD or NADP as acceptor"/>
    <property type="evidence" value="ECO:0007669"/>
    <property type="project" value="InterPro"/>
</dbReference>
<dbReference type="PANTHER" id="PTHR42789">
    <property type="entry name" value="D-ISOMER SPECIFIC 2-HYDROXYACID DEHYDROGENASE FAMILY PROTEIN (AFU_ORTHOLOGUE AFUA_6G10090)"/>
    <property type="match status" value="1"/>
</dbReference>